<keyword evidence="6" id="KW-0547">Nucleotide-binding</keyword>
<evidence type="ECO:0000313" key="13">
    <source>
        <dbReference type="EMBL" id="KAK1394611.1"/>
    </source>
</evidence>
<dbReference type="GO" id="GO:0005524">
    <property type="term" value="F:ATP binding"/>
    <property type="evidence" value="ECO:0007669"/>
    <property type="project" value="UniProtKB-KW"/>
</dbReference>
<evidence type="ECO:0000256" key="2">
    <source>
        <dbReference type="ARBA" id="ARBA00008109"/>
    </source>
</evidence>
<keyword evidence="7" id="KW-0067">ATP-binding</keyword>
<evidence type="ECO:0000256" key="10">
    <source>
        <dbReference type="ARBA" id="ARBA00022989"/>
    </source>
</evidence>
<evidence type="ECO:0000256" key="6">
    <source>
        <dbReference type="ARBA" id="ARBA00022741"/>
    </source>
</evidence>
<dbReference type="InterPro" id="IPR023214">
    <property type="entry name" value="HAD_sf"/>
</dbReference>
<keyword evidence="5" id="KW-0479">Metal-binding</keyword>
<reference evidence="13" key="2">
    <citation type="submission" date="2023-05" db="EMBL/GenBank/DDBJ databases">
        <authorList>
            <person name="Schelkunov M.I."/>
        </authorList>
    </citation>
    <scope>NUCLEOTIDE SEQUENCE</scope>
    <source>
        <strain evidence="13">Hsosn_3</strain>
        <tissue evidence="13">Leaf</tissue>
    </source>
</reference>
<evidence type="ECO:0000256" key="12">
    <source>
        <dbReference type="ARBA" id="ARBA00034036"/>
    </source>
</evidence>
<keyword evidence="14" id="KW-1185">Reference proteome</keyword>
<sequence length="397" mass="45219">MHQCFLQPKSFRTIKSPIDHLDHDFSSAVSGFEGEVNLGTEGTSENQNDKRQIKGFSFENDRLTNGCWWKLPKPDIHFIFFQILVVCHTAIPEENEEQGGYNYEAESPDEGAFLVAAKEFGFQFCKRTQGSIFVREADPSSDEPVEREFKILNILNFTSKRKRMSAIVRDDKGDIFLFCKGDYGEAGLRTLFFAYKNLEEAEYKEWNNEFQSARNSQSSNKDEILEELCDKIERELILVGATAVEDKLQQGVAQCIDRLAQVGLKIWVLTGDKMETAINIGFSCSLLREEMQQICISIKDMLENESEKNLKSDILKQIMNGSQMIKQEEDPHDAYALIIDGKALTFALDDDLKHQFLHLAVSCASVICCRVSPKQKALVVDIFYPCELLISEFTHVI</sequence>
<dbReference type="SUPFAM" id="SSF81660">
    <property type="entry name" value="Metal cation-transporting ATPase, ATP-binding domain N"/>
    <property type="match status" value="1"/>
</dbReference>
<evidence type="ECO:0000256" key="8">
    <source>
        <dbReference type="ARBA" id="ARBA00022842"/>
    </source>
</evidence>
<dbReference type="GO" id="GO:0140326">
    <property type="term" value="F:ATPase-coupled intramembrane lipid transporter activity"/>
    <property type="evidence" value="ECO:0007669"/>
    <property type="project" value="UniProtKB-EC"/>
</dbReference>
<dbReference type="GO" id="GO:0045332">
    <property type="term" value="P:phospholipid translocation"/>
    <property type="evidence" value="ECO:0007669"/>
    <property type="project" value="TreeGrafter"/>
</dbReference>
<dbReference type="InterPro" id="IPR036412">
    <property type="entry name" value="HAD-like_sf"/>
</dbReference>
<protein>
    <recommendedName>
        <fullName evidence="3">P-type phospholipid transporter</fullName>
        <ecNumber evidence="3">7.6.2.1</ecNumber>
    </recommendedName>
</protein>
<gene>
    <name evidence="13" type="ORF">POM88_013667</name>
</gene>
<dbReference type="Gene3D" id="3.40.50.1000">
    <property type="entry name" value="HAD superfamily/HAD-like"/>
    <property type="match status" value="1"/>
</dbReference>
<keyword evidence="11" id="KW-0472">Membrane</keyword>
<evidence type="ECO:0000256" key="4">
    <source>
        <dbReference type="ARBA" id="ARBA00022692"/>
    </source>
</evidence>
<evidence type="ECO:0000256" key="9">
    <source>
        <dbReference type="ARBA" id="ARBA00022967"/>
    </source>
</evidence>
<comment type="caution">
    <text evidence="13">The sequence shown here is derived from an EMBL/GenBank/DDBJ whole genome shotgun (WGS) entry which is preliminary data.</text>
</comment>
<reference evidence="13" key="1">
    <citation type="submission" date="2023-02" db="EMBL/GenBank/DDBJ databases">
        <title>Genome of toxic invasive species Heracleum sosnowskyi carries increased number of genes despite the absence of recent whole-genome duplications.</title>
        <authorList>
            <person name="Schelkunov M."/>
            <person name="Shtratnikova V."/>
            <person name="Makarenko M."/>
            <person name="Klepikova A."/>
            <person name="Omelchenko D."/>
            <person name="Novikova G."/>
            <person name="Obukhova E."/>
            <person name="Bogdanov V."/>
            <person name="Penin A."/>
            <person name="Logacheva M."/>
        </authorList>
    </citation>
    <scope>NUCLEOTIDE SEQUENCE</scope>
    <source>
        <strain evidence="13">Hsosn_3</strain>
        <tissue evidence="13">Leaf</tissue>
    </source>
</reference>
<comment type="subcellular location">
    <subcellularLocation>
        <location evidence="1">Membrane</location>
        <topology evidence="1">Multi-pass membrane protein</topology>
    </subcellularLocation>
</comment>
<dbReference type="Proteomes" id="UP001237642">
    <property type="component" value="Unassembled WGS sequence"/>
</dbReference>
<organism evidence="13 14">
    <name type="scientific">Heracleum sosnowskyi</name>
    <dbReference type="NCBI Taxonomy" id="360622"/>
    <lineage>
        <taxon>Eukaryota</taxon>
        <taxon>Viridiplantae</taxon>
        <taxon>Streptophyta</taxon>
        <taxon>Embryophyta</taxon>
        <taxon>Tracheophyta</taxon>
        <taxon>Spermatophyta</taxon>
        <taxon>Magnoliopsida</taxon>
        <taxon>eudicotyledons</taxon>
        <taxon>Gunneridae</taxon>
        <taxon>Pentapetalae</taxon>
        <taxon>asterids</taxon>
        <taxon>campanulids</taxon>
        <taxon>Apiales</taxon>
        <taxon>Apiaceae</taxon>
        <taxon>Apioideae</taxon>
        <taxon>apioid superclade</taxon>
        <taxon>Tordylieae</taxon>
        <taxon>Tordyliinae</taxon>
        <taxon>Heracleum</taxon>
    </lineage>
</organism>
<dbReference type="Gene3D" id="3.40.1110.10">
    <property type="entry name" value="Calcium-transporting ATPase, cytoplasmic domain N"/>
    <property type="match status" value="1"/>
</dbReference>
<dbReference type="InterPro" id="IPR023299">
    <property type="entry name" value="ATPase_P-typ_cyto_dom_N"/>
</dbReference>
<evidence type="ECO:0000256" key="3">
    <source>
        <dbReference type="ARBA" id="ARBA00012189"/>
    </source>
</evidence>
<dbReference type="PANTHER" id="PTHR24092">
    <property type="entry name" value="PROBABLE PHOSPHOLIPID-TRANSPORTING ATPASE"/>
    <property type="match status" value="1"/>
</dbReference>
<comment type="similarity">
    <text evidence="2">Belongs to the cation transport ATPase (P-type) (TC 3.A.3) family. Type IV subfamily.</text>
</comment>
<dbReference type="AlphaFoldDB" id="A0AAD8IZK2"/>
<dbReference type="GO" id="GO:0005886">
    <property type="term" value="C:plasma membrane"/>
    <property type="evidence" value="ECO:0007669"/>
    <property type="project" value="TreeGrafter"/>
</dbReference>
<accession>A0AAD8IZK2</accession>
<evidence type="ECO:0000256" key="5">
    <source>
        <dbReference type="ARBA" id="ARBA00022723"/>
    </source>
</evidence>
<comment type="catalytic activity">
    <reaction evidence="12">
        <text>ATP + H2O + phospholipidSide 1 = ADP + phosphate + phospholipidSide 2.</text>
        <dbReference type="EC" id="7.6.2.1"/>
    </reaction>
</comment>
<keyword evidence="10" id="KW-1133">Transmembrane helix</keyword>
<proteinExistence type="inferred from homology"/>
<keyword evidence="8" id="KW-0460">Magnesium</keyword>
<dbReference type="EMBL" id="JAUIZM010000003">
    <property type="protein sequence ID" value="KAK1394611.1"/>
    <property type="molecule type" value="Genomic_DNA"/>
</dbReference>
<dbReference type="SUPFAM" id="SSF56784">
    <property type="entry name" value="HAD-like"/>
    <property type="match status" value="1"/>
</dbReference>
<keyword evidence="4" id="KW-0812">Transmembrane</keyword>
<dbReference type="PANTHER" id="PTHR24092:SF176">
    <property type="entry name" value="PHOSPHOLIPID-TRANSPORTING ATPASE"/>
    <property type="match status" value="1"/>
</dbReference>
<keyword evidence="9" id="KW-1278">Translocase</keyword>
<dbReference type="EC" id="7.6.2.1" evidence="3"/>
<evidence type="ECO:0000256" key="7">
    <source>
        <dbReference type="ARBA" id="ARBA00022840"/>
    </source>
</evidence>
<name>A0AAD8IZK2_9APIA</name>
<dbReference type="GO" id="GO:0046872">
    <property type="term" value="F:metal ion binding"/>
    <property type="evidence" value="ECO:0007669"/>
    <property type="project" value="UniProtKB-KW"/>
</dbReference>
<evidence type="ECO:0000256" key="1">
    <source>
        <dbReference type="ARBA" id="ARBA00004141"/>
    </source>
</evidence>
<evidence type="ECO:0000256" key="11">
    <source>
        <dbReference type="ARBA" id="ARBA00023136"/>
    </source>
</evidence>
<dbReference type="Pfam" id="PF13246">
    <property type="entry name" value="Cation_ATPase"/>
    <property type="match status" value="2"/>
</dbReference>
<dbReference type="FunFam" id="3.40.50.1000:FF:000014">
    <property type="entry name" value="Phospholipid-transporting ATPase"/>
    <property type="match status" value="1"/>
</dbReference>
<evidence type="ECO:0000313" key="14">
    <source>
        <dbReference type="Proteomes" id="UP001237642"/>
    </source>
</evidence>